<organism evidence="3 4">
    <name type="scientific">Ceratodon purpureus</name>
    <name type="common">Fire moss</name>
    <name type="synonym">Dicranum purpureum</name>
    <dbReference type="NCBI Taxonomy" id="3225"/>
    <lineage>
        <taxon>Eukaryota</taxon>
        <taxon>Viridiplantae</taxon>
        <taxon>Streptophyta</taxon>
        <taxon>Embryophyta</taxon>
        <taxon>Bryophyta</taxon>
        <taxon>Bryophytina</taxon>
        <taxon>Bryopsida</taxon>
        <taxon>Dicranidae</taxon>
        <taxon>Pseudoditrichales</taxon>
        <taxon>Ditrichaceae</taxon>
        <taxon>Ceratodon</taxon>
    </lineage>
</organism>
<dbReference type="InterPro" id="IPR027417">
    <property type="entry name" value="P-loop_NTPase"/>
</dbReference>
<dbReference type="InterPro" id="IPR044974">
    <property type="entry name" value="Disease_R_plants"/>
</dbReference>
<dbReference type="SUPFAM" id="SSF52200">
    <property type="entry name" value="Toll/Interleukin receptor TIR domain"/>
    <property type="match status" value="1"/>
</dbReference>
<dbReference type="SUPFAM" id="SSF52540">
    <property type="entry name" value="P-loop containing nucleoside triphosphate hydrolases"/>
    <property type="match status" value="1"/>
</dbReference>
<dbReference type="InterPro" id="IPR000157">
    <property type="entry name" value="TIR_dom"/>
</dbReference>
<evidence type="ECO:0000313" key="3">
    <source>
        <dbReference type="EMBL" id="KAG0556842.1"/>
    </source>
</evidence>
<dbReference type="InterPro" id="IPR035897">
    <property type="entry name" value="Toll_tir_struct_dom_sf"/>
</dbReference>
<dbReference type="GO" id="GO:0043531">
    <property type="term" value="F:ADP binding"/>
    <property type="evidence" value="ECO:0007669"/>
    <property type="project" value="InterPro"/>
</dbReference>
<sequence>MESLMSCVLPLLISVLTVIGGITLFKSAYNADSQQVKESESGRGTRSAGISGKPEPKLEPKLEPDLHSERQHDTDPRLQPKHKIFLSHSGAQKDFVEQLCEDLERFHHFPFFDKREDSLPKGERFPELIFQAAKQCRVAVVVVSEEFFTRTKWPMLELDAFVKAQKERNSYPRILPLFFKLSRAQCRESARRELWLKVWRGWARDDSKIVVEDWVNALNVFGPTNGLEYGSEGEVSYRKTASSSIIQSVPPDFQFDTTSYQGSERFCKVIVDKLHEVEASTEYGVRVVGVYGVGGLGKTSVCKALYNSQYAEYDGRVCLVELGGLSPEELQKQVLRELTQLNRELEKDLRGDKVVRILKERMHKHKVFLAIDNVWDTLVSRDAARTFLQAGFHCDSMVVVTARTKDILVRLDIDDNHCIEMPELDKEEATKLFLHHALPNCSPSLECPQLAVVEQCVERCRFDKGGAVGTSSFQYLPLAIKVLAGQLGGSSKEPLDWREGMSKLNFNPSQERVHPIFSVLRTGYDSLSVTQQLLFMDVALFCPRPNLRLPRFFRYGQEDIISGNVFYWLSLLHNKSLSDTKNDLQILKRRSLLEDLGDGFSRITLHDLYYEFAVNESQAMDFSERRWLFADYETLSKMTGTVFPLTADIPEDLQRIPGLSCWPALRRIAICNSEISSLERTELQYCSNVVLLKLVNCPVIKKADLHDLGCLKFLEVDGCLELESSSLGIEGMRKLVWLRWSCSSLRYPCFPDLSLLKSLRVLELVGRVAGRNSPESFLFSLPGLEECVNLVELTLWGHGKLVAFPDLSRMVSLQKVWFGTCWKASGLMGLSSKMTQLQELRLYDCGGIVELPGVEELVSLKKLQLDSCGVTGSLPDLKKLTNLDDLVCSGFGFTKSRRIKNWVHGEKLRCTEYDDLLELPDLSSLRGLRNLDLSRCDVESLHEFHINHLTNLQILKCQYVDALTVVPDLSTLSQIRVISFSSCPKLKSVLEGNIDRLTTLQSLDVSHTAISVLPDLSNLKDLKALQFCYTCVTALPKDFARLATIPDLSMWGCKFLRIPLLELLGERVPEVQELAAMKALNNIYQVTDFDNVEEGPHPSALSVSRLLECVDCTSKQSRLKKLAVSLLSRMSLDFQSTTNRGFDTKVLDILGQVEGGVESVIRVFCEEDDVGSLFYVIVGFIFIGHRCPALRASDTLHQISRRVIRFEKGDRLSTDHKFYMRVVHSLEIMFEDPVAASAFGDEVAIDFLEKLKLLGVEHNFPGYKSTFFERIRRYYNLGFISENSGSDDESIEDELKLLYLAKIDALLDIARLEYFSHSSL</sequence>
<dbReference type="Gene3D" id="3.40.50.10140">
    <property type="entry name" value="Toll/interleukin-1 receptor homology (TIR) domain"/>
    <property type="match status" value="1"/>
</dbReference>
<dbReference type="PROSITE" id="PS50104">
    <property type="entry name" value="TIR"/>
    <property type="match status" value="1"/>
</dbReference>
<dbReference type="GO" id="GO:0007165">
    <property type="term" value="P:signal transduction"/>
    <property type="evidence" value="ECO:0007669"/>
    <property type="project" value="InterPro"/>
</dbReference>
<dbReference type="SMART" id="SM00255">
    <property type="entry name" value="TIR"/>
    <property type="match status" value="1"/>
</dbReference>
<dbReference type="PANTHER" id="PTHR11017:SF579">
    <property type="entry name" value="TIR DOMAIN-CONTAINING PROTEIN"/>
    <property type="match status" value="1"/>
</dbReference>
<dbReference type="Gene3D" id="3.40.50.300">
    <property type="entry name" value="P-loop containing nucleotide triphosphate hydrolases"/>
    <property type="match status" value="1"/>
</dbReference>
<dbReference type="PRINTS" id="PR00364">
    <property type="entry name" value="DISEASERSIST"/>
</dbReference>
<dbReference type="PANTHER" id="PTHR11017">
    <property type="entry name" value="LEUCINE-RICH REPEAT-CONTAINING PROTEIN"/>
    <property type="match status" value="1"/>
</dbReference>
<accession>A0A8T0GI65</accession>
<feature type="compositionally biased region" description="Basic and acidic residues" evidence="1">
    <location>
        <begin position="54"/>
        <end position="78"/>
    </location>
</feature>
<dbReference type="EMBL" id="CM026432">
    <property type="protein sequence ID" value="KAG0556842.1"/>
    <property type="molecule type" value="Genomic_DNA"/>
</dbReference>
<protein>
    <recommendedName>
        <fullName evidence="2">TIR domain-containing protein</fullName>
    </recommendedName>
</protein>
<feature type="domain" description="TIR" evidence="2">
    <location>
        <begin position="80"/>
        <end position="221"/>
    </location>
</feature>
<dbReference type="InterPro" id="IPR002182">
    <property type="entry name" value="NB-ARC"/>
</dbReference>
<name>A0A8T0GI65_CERPU</name>
<dbReference type="Proteomes" id="UP000822688">
    <property type="component" value="Chromosome 11"/>
</dbReference>
<dbReference type="InterPro" id="IPR001611">
    <property type="entry name" value="Leu-rich_rpt"/>
</dbReference>
<dbReference type="Pfam" id="PF00931">
    <property type="entry name" value="NB-ARC"/>
    <property type="match status" value="1"/>
</dbReference>
<keyword evidence="4" id="KW-1185">Reference proteome</keyword>
<dbReference type="Gene3D" id="3.80.10.10">
    <property type="entry name" value="Ribonuclease Inhibitor"/>
    <property type="match status" value="2"/>
</dbReference>
<proteinExistence type="predicted"/>
<comment type="caution">
    <text evidence="3">The sequence shown here is derived from an EMBL/GenBank/DDBJ whole genome shotgun (WGS) entry which is preliminary data.</text>
</comment>
<dbReference type="SUPFAM" id="SSF52058">
    <property type="entry name" value="L domain-like"/>
    <property type="match status" value="2"/>
</dbReference>
<dbReference type="Pfam" id="PF13676">
    <property type="entry name" value="TIR_2"/>
    <property type="match status" value="1"/>
</dbReference>
<dbReference type="GO" id="GO:0006952">
    <property type="term" value="P:defense response"/>
    <property type="evidence" value="ECO:0007669"/>
    <property type="project" value="InterPro"/>
</dbReference>
<gene>
    <name evidence="3" type="ORF">KC19_11G083300</name>
</gene>
<feature type="region of interest" description="Disordered" evidence="1">
    <location>
        <begin position="33"/>
        <end position="78"/>
    </location>
</feature>
<dbReference type="InterPro" id="IPR032675">
    <property type="entry name" value="LRR_dom_sf"/>
</dbReference>
<evidence type="ECO:0000256" key="1">
    <source>
        <dbReference type="SAM" id="MobiDB-lite"/>
    </source>
</evidence>
<dbReference type="PROSITE" id="PS51450">
    <property type="entry name" value="LRR"/>
    <property type="match status" value="1"/>
</dbReference>
<evidence type="ECO:0000259" key="2">
    <source>
        <dbReference type="PROSITE" id="PS50104"/>
    </source>
</evidence>
<evidence type="ECO:0000313" key="4">
    <source>
        <dbReference type="Proteomes" id="UP000822688"/>
    </source>
</evidence>
<reference evidence="3 4" key="1">
    <citation type="submission" date="2020-06" db="EMBL/GenBank/DDBJ databases">
        <title>WGS assembly of Ceratodon purpureus strain R40.</title>
        <authorList>
            <person name="Carey S.B."/>
            <person name="Jenkins J."/>
            <person name="Shu S."/>
            <person name="Lovell J.T."/>
            <person name="Sreedasyam A."/>
            <person name="Maumus F."/>
            <person name="Tiley G.P."/>
            <person name="Fernandez-Pozo N."/>
            <person name="Barry K."/>
            <person name="Chen C."/>
            <person name="Wang M."/>
            <person name="Lipzen A."/>
            <person name="Daum C."/>
            <person name="Saski C.A."/>
            <person name="Payton A.C."/>
            <person name="Mcbreen J.C."/>
            <person name="Conrad R.E."/>
            <person name="Kollar L.M."/>
            <person name="Olsson S."/>
            <person name="Huttunen S."/>
            <person name="Landis J.B."/>
            <person name="Wickett N.J."/>
            <person name="Johnson M.G."/>
            <person name="Rensing S.A."/>
            <person name="Grimwood J."/>
            <person name="Schmutz J."/>
            <person name="Mcdaniel S.F."/>
        </authorList>
    </citation>
    <scope>NUCLEOTIDE SEQUENCE [LARGE SCALE GENOMIC DNA]</scope>
    <source>
        <strain evidence="3 4">R40</strain>
    </source>
</reference>